<feature type="domain" description="Tyrosine specific protein phosphatases" evidence="9">
    <location>
        <begin position="435"/>
        <end position="499"/>
    </location>
</feature>
<keyword evidence="7" id="KW-0067">ATP-binding</keyword>
<accession>A0A1H3QIX7</accession>
<keyword evidence="8" id="KW-0472">Membrane</keyword>
<keyword evidence="5" id="KW-0547">Nucleotide-binding</keyword>
<evidence type="ECO:0000256" key="2">
    <source>
        <dbReference type="ARBA" id="ARBA00005417"/>
    </source>
</evidence>
<dbReference type="InterPro" id="IPR000387">
    <property type="entry name" value="Tyr_Pase_dom"/>
</dbReference>
<dbReference type="Pfam" id="PF00005">
    <property type="entry name" value="ABC_tran"/>
    <property type="match status" value="1"/>
</dbReference>
<evidence type="ECO:0000313" key="11">
    <source>
        <dbReference type="EMBL" id="SDZ12659.1"/>
    </source>
</evidence>
<dbReference type="PROSITE" id="PS50056">
    <property type="entry name" value="TYR_PHOSPHATASE_2"/>
    <property type="match status" value="1"/>
</dbReference>
<dbReference type="InterPro" id="IPR003439">
    <property type="entry name" value="ABC_transporter-like_ATP-bd"/>
</dbReference>
<protein>
    <submittedName>
        <fullName evidence="11">Atypical dual specificity phosphatase</fullName>
    </submittedName>
</protein>
<dbReference type="SMART" id="SM00382">
    <property type="entry name" value="AAA"/>
    <property type="match status" value="1"/>
</dbReference>
<gene>
    <name evidence="11" type="ORF">SAMN05421547_112167</name>
</gene>
<dbReference type="AlphaFoldDB" id="A0A1H3QIX7"/>
<dbReference type="InterPro" id="IPR020422">
    <property type="entry name" value="TYR_PHOSPHATASE_DUAL_dom"/>
</dbReference>
<comment type="similarity">
    <text evidence="2">Belongs to the ABC transporter superfamily.</text>
</comment>
<dbReference type="GeneID" id="94694626"/>
<evidence type="ECO:0000256" key="5">
    <source>
        <dbReference type="ARBA" id="ARBA00022741"/>
    </source>
</evidence>
<dbReference type="FunFam" id="3.90.190.10:FF:000157">
    <property type="entry name" value="Protein-tyrosine phosphatase"/>
    <property type="match status" value="1"/>
</dbReference>
<dbReference type="PANTHER" id="PTHR43166:SF9">
    <property type="entry name" value="GLUTAMATE_ASPARTATE IMPORT ATP-BINDING PROTEIN GLTL"/>
    <property type="match status" value="1"/>
</dbReference>
<dbReference type="Gene3D" id="3.40.50.300">
    <property type="entry name" value="P-loop containing nucleotide triphosphate hydrolases"/>
    <property type="match status" value="1"/>
</dbReference>
<dbReference type="SUPFAM" id="SSF52799">
    <property type="entry name" value="(Phosphotyrosine protein) phosphatases II"/>
    <property type="match status" value="1"/>
</dbReference>
<evidence type="ECO:0000256" key="1">
    <source>
        <dbReference type="ARBA" id="ARBA00004202"/>
    </source>
</evidence>
<sequence length="513" mass="54668">MAKQEGHALKQDYSLQAAGLGASFGARVILAEVDFTLPTHGITALLGPSGSGKSTLLRTLADLNAANPRFRRWGSVRYAGQEWTGAMQAPRLVQQQARLMMASTFDAIVELARPRLKLVPHALRDWCRAQVQAFGFPELALMFDQPALQLSPVQQRAVAILREALAEPALLMVDEPTAELEGYEAFVLLELLRQVAQRTAVLMSTHHQQHAQAVAQDMLLLAGGRIAEAQSMEAFQRAPLSLAGQQFLRTGSCAVASPDARAEDLEEGVPLPPPLPAAAVAAISEFLSDAVAAEPASEPMPASAPAPAPEPVPVPAPVPAPAPTPAAAAAARPRAVNPSVLVDWQPLVADPQAVPASRGPSGFAWLVPGRLAGAPQPGVVQSMDFDLKALRGCGVTVLITLTENDLPQEPLQRHGLRNLHLPVRDHESPSVAQIQMLLARMSAMLRAGEVLAVHCLAGLGRTGTVLAAWLVREGLTADEALRRVRLIDAQYVQSQAQEDLLYAYEVALLLKMG</sequence>
<evidence type="ECO:0000256" key="3">
    <source>
        <dbReference type="ARBA" id="ARBA00022448"/>
    </source>
</evidence>
<dbReference type="GO" id="GO:0005886">
    <property type="term" value="C:plasma membrane"/>
    <property type="evidence" value="ECO:0007669"/>
    <property type="project" value="UniProtKB-SubCell"/>
</dbReference>
<dbReference type="SUPFAM" id="SSF52540">
    <property type="entry name" value="P-loop containing nucleoside triphosphate hydrolases"/>
    <property type="match status" value="1"/>
</dbReference>
<evidence type="ECO:0000256" key="7">
    <source>
        <dbReference type="ARBA" id="ARBA00022840"/>
    </source>
</evidence>
<keyword evidence="6" id="KW-0378">Hydrolase</keyword>
<organism evidence="11 12">
    <name type="scientific">Delftia lacustris</name>
    <dbReference type="NCBI Taxonomy" id="558537"/>
    <lineage>
        <taxon>Bacteria</taxon>
        <taxon>Pseudomonadati</taxon>
        <taxon>Pseudomonadota</taxon>
        <taxon>Betaproteobacteria</taxon>
        <taxon>Burkholderiales</taxon>
        <taxon>Comamonadaceae</taxon>
        <taxon>Delftia</taxon>
    </lineage>
</organism>
<dbReference type="Gene3D" id="3.90.190.10">
    <property type="entry name" value="Protein tyrosine phosphatase superfamily"/>
    <property type="match status" value="1"/>
</dbReference>
<evidence type="ECO:0000313" key="12">
    <source>
        <dbReference type="Proteomes" id="UP000183417"/>
    </source>
</evidence>
<evidence type="ECO:0000256" key="6">
    <source>
        <dbReference type="ARBA" id="ARBA00022801"/>
    </source>
</evidence>
<reference evidence="11 12" key="1">
    <citation type="submission" date="2016-10" db="EMBL/GenBank/DDBJ databases">
        <authorList>
            <person name="de Groot N.N."/>
        </authorList>
    </citation>
    <scope>NUCLEOTIDE SEQUENCE [LARGE SCALE GENOMIC DNA]</scope>
    <source>
        <strain evidence="11 12">LMG 24775</strain>
    </source>
</reference>
<dbReference type="Proteomes" id="UP000183417">
    <property type="component" value="Unassembled WGS sequence"/>
</dbReference>
<name>A0A1H3QIX7_9BURK</name>
<evidence type="ECO:0000259" key="10">
    <source>
        <dbReference type="PROSITE" id="PS50893"/>
    </source>
</evidence>
<dbReference type="PANTHER" id="PTHR43166">
    <property type="entry name" value="AMINO ACID IMPORT ATP-BINDING PROTEIN"/>
    <property type="match status" value="1"/>
</dbReference>
<evidence type="ECO:0000256" key="8">
    <source>
        <dbReference type="ARBA" id="ARBA00023136"/>
    </source>
</evidence>
<dbReference type="InterPro" id="IPR003593">
    <property type="entry name" value="AAA+_ATPase"/>
</dbReference>
<dbReference type="PROSITE" id="PS50893">
    <property type="entry name" value="ABC_TRANSPORTER_2"/>
    <property type="match status" value="1"/>
</dbReference>
<dbReference type="PROSITE" id="PS00383">
    <property type="entry name" value="TYR_PHOSPHATASE_1"/>
    <property type="match status" value="1"/>
</dbReference>
<dbReference type="InterPro" id="IPR027417">
    <property type="entry name" value="P-loop_NTPase"/>
</dbReference>
<dbReference type="GO" id="GO:0016887">
    <property type="term" value="F:ATP hydrolysis activity"/>
    <property type="evidence" value="ECO:0007669"/>
    <property type="project" value="InterPro"/>
</dbReference>
<dbReference type="EMBL" id="FNPE01000012">
    <property type="protein sequence ID" value="SDZ12659.1"/>
    <property type="molecule type" value="Genomic_DNA"/>
</dbReference>
<comment type="subcellular location">
    <subcellularLocation>
        <location evidence="1">Cell membrane</location>
        <topology evidence="1">Peripheral membrane protein</topology>
    </subcellularLocation>
</comment>
<keyword evidence="3" id="KW-0813">Transport</keyword>
<dbReference type="GO" id="GO:0005524">
    <property type="term" value="F:ATP binding"/>
    <property type="evidence" value="ECO:0007669"/>
    <property type="project" value="UniProtKB-KW"/>
</dbReference>
<dbReference type="Pfam" id="PF22785">
    <property type="entry name" value="Tc-R-P"/>
    <property type="match status" value="1"/>
</dbReference>
<evidence type="ECO:0000259" key="9">
    <source>
        <dbReference type="PROSITE" id="PS50056"/>
    </source>
</evidence>
<proteinExistence type="inferred from homology"/>
<feature type="domain" description="ABC transporter" evidence="10">
    <location>
        <begin position="15"/>
        <end position="248"/>
    </location>
</feature>
<evidence type="ECO:0000256" key="4">
    <source>
        <dbReference type="ARBA" id="ARBA00022475"/>
    </source>
</evidence>
<dbReference type="SMART" id="SM00195">
    <property type="entry name" value="DSPc"/>
    <property type="match status" value="1"/>
</dbReference>
<dbReference type="InterPro" id="IPR016130">
    <property type="entry name" value="Tyr_Pase_AS"/>
</dbReference>
<dbReference type="RefSeq" id="WP_244160495.1">
    <property type="nucleotide sequence ID" value="NZ_CP141274.1"/>
</dbReference>
<dbReference type="InterPro" id="IPR029021">
    <property type="entry name" value="Prot-tyrosine_phosphatase-like"/>
</dbReference>
<dbReference type="InterPro" id="IPR050086">
    <property type="entry name" value="MetN_ABC_transporter-like"/>
</dbReference>
<keyword evidence="4" id="KW-1003">Cell membrane</keyword>